<dbReference type="PROSITE" id="PS50011">
    <property type="entry name" value="PROTEIN_KINASE_DOM"/>
    <property type="match status" value="1"/>
</dbReference>
<reference evidence="4" key="1">
    <citation type="submission" date="2023-08" db="EMBL/GenBank/DDBJ databases">
        <authorList>
            <person name="Audoor S."/>
            <person name="Bilcke G."/>
        </authorList>
    </citation>
    <scope>NUCLEOTIDE SEQUENCE</scope>
</reference>
<dbReference type="SMART" id="SM00220">
    <property type="entry name" value="S_TKc"/>
    <property type="match status" value="1"/>
</dbReference>
<organism evidence="4 5">
    <name type="scientific">Cylindrotheca closterium</name>
    <dbReference type="NCBI Taxonomy" id="2856"/>
    <lineage>
        <taxon>Eukaryota</taxon>
        <taxon>Sar</taxon>
        <taxon>Stramenopiles</taxon>
        <taxon>Ochrophyta</taxon>
        <taxon>Bacillariophyta</taxon>
        <taxon>Bacillariophyceae</taxon>
        <taxon>Bacillariophycidae</taxon>
        <taxon>Bacillariales</taxon>
        <taxon>Bacillariaceae</taxon>
        <taxon>Cylindrotheca</taxon>
    </lineage>
</organism>
<dbReference type="SUPFAM" id="SSF56112">
    <property type="entry name" value="Protein kinase-like (PK-like)"/>
    <property type="match status" value="1"/>
</dbReference>
<feature type="region of interest" description="Disordered" evidence="2">
    <location>
        <begin position="310"/>
        <end position="352"/>
    </location>
</feature>
<comment type="caution">
    <text evidence="4">The sequence shown here is derived from an EMBL/GenBank/DDBJ whole genome shotgun (WGS) entry which is preliminary data.</text>
</comment>
<feature type="compositionally biased region" description="Basic and acidic residues" evidence="2">
    <location>
        <begin position="1090"/>
        <end position="1107"/>
    </location>
</feature>
<dbReference type="Pfam" id="PF00023">
    <property type="entry name" value="Ank"/>
    <property type="match status" value="1"/>
</dbReference>
<dbReference type="PROSITE" id="PS50088">
    <property type="entry name" value="ANK_REPEAT"/>
    <property type="match status" value="1"/>
</dbReference>
<dbReference type="InterPro" id="IPR000719">
    <property type="entry name" value="Prot_kinase_dom"/>
</dbReference>
<protein>
    <recommendedName>
        <fullName evidence="3">Protein kinase domain-containing protein</fullName>
    </recommendedName>
</protein>
<sequence>MASSGTTSVGDASKNVRPTEAQLRWAQFHHKRRAQGVKLSIVRLYQTPEETEDVVGAYPEDGNSTTSISEAEIQQRRPKVSKGRRACLRVSRRKYRQRALEIENEGFRRRQGVDTFSDSEDEDDELNDIFMTKRRRQRRRKGKDIERLKRFEDACHAMMMNLAQREEQVIAIPTKRWTRTADHIAASTMLVEEYLDPKWGIRRRNMDTSKDGDENQFNLQHKAMTPLDRGASWLIHLPDVIPSSRDNPSNYLSVNMQSALTAGTIVSDGMSEGGQSVSTLAMKAPGQQKFNQLVALAQRQLIDQQYNYLKDSPRADPGYEPSRKDELTNPRIYASTHGPEGEEQPIQSTPTKSYMPRMRLRDFILDTEKSENAYSKDELDPEELAALNQIPKDRYLQALRISKGGDSKLARVAPFRKQVIELHATMSMDTTSVMYGAGAAASKSKLQPEELAIMESIVCSRLRDLEIEPYETRTRYLDIADGIVQEVEAEEEEVQNSRLRHLFGSMKLCPSGSQKDGSGLGKVLALQQIISSRIKDFEGQDNNEAWTRYSRAKAVAVASDSNIMRFTGLHNRTKHRSSSATIRKTRYKNLYHAERDIQPEAERDIQPEELIVMCQGISLYLERELQGKEKAKIKSSFRRTVGMTGTLKGTKGRDETNSMREMYNIFEEQADGHLFEDDGFQSDEVFILRNTIRARIQEIENGGSISEKNRLTRAKLIGQIFEAGKHERRTGWIREMIKVLESEDKLIRYGKDLSLSSSGKSSSDIRRLSEPINKVPTHPEREPRFSEPSGPQYSNEQGQQTSALDTKLQGIWNRGKNSLSGISATLSHESASGSLAKPIRDTVLSVSEKVNRLLQNSTEPDQQQNPGHDSCLRNESLSASDRIDLYLDHLMAAPNLGTVIGENQTTAKSENGSDQFEKLLRNFQNEAECGATQEPDALGDSLGNSFWHSSDSANALDSETTKKRETCFELGNKSIAPRRRNDGDSDEAEVQPQPPHRTKAEQEIFDAMEATLPKQEKVKEYAPDELDTDFLAAYRKKRESTISVDDASSASSYKVLPSGFREVVKQYSPSREIRGFSSSRAKHTGSSQSEKTREISKLSEENVREFAKNSSPRETFNPGVIDSDEVLSDAGRRINPSLLSSLMLSPDLLTKRHQQAVRAIERSQWDDVNYLINANPWLAEMSELRTKQYLLHKIAFFGAGHTPAPFELCELLIDKFPAAVHKFDEDGNVPLHLAAAAGHMKMISMLGEKFESGASIRNEDGMLPVHFALASYGKLGFAATPRASVQNGESAEPIQVMQKVLSFFPQAVAISDNDGNLPLHIAVHCLEGQLAIDAILLLLDEAERQLKDPYGARFYNKKRIEEIRDDGVLDAFSSNDQEDLDTDLHCSMVRNNDSECPLLLAIHARKGWQIIDALVAGPGGQEAALHQDSDNCNALHLLVGEYQDPSAALSILKSVPETTTVRNSAGVLPIEVACMQLMPDEVILAIAFADLHLDLIGDDATKNRENFGGSWWFLTCECDDHYVDIVRNLVSMCSFEQVRMLCVMEGGPSQNKGTVISRATPKCREVLARATRFLGRFEFVGKTPLYSDVDKRIKAFDAFDFGGGSHSRDEGRRVVLKSYSLRNLFLAETEILLAYELDESKVEEVLTFSVREGGNSLSEQSWVSIESPEATLKDVADSMMRKGGYWNQPDLRTKYSTKVCLVLRLIAKSLWHLHTNGVVHGDLSLQSCGLFEHGWKLLGRMEVQPIGQAFDTARFQHSFPPEALQSSDLEINVYDTDVPPVSFKQSIVSDPSIDIWAFGKIAYEAILGKPLVAYDANLPANDVVALLEVMEWNEDCLKDVFHELLGSGGIAESGAELFTSCLFPRPEDRPGSIGEILSHPFWQHNIKQRNKARGPRRRRNTDSISAFTEASKSLFTEVSD</sequence>
<feature type="domain" description="Protein kinase" evidence="3">
    <location>
        <begin position="1590"/>
        <end position="1882"/>
    </location>
</feature>
<feature type="region of interest" description="Disordered" evidence="2">
    <location>
        <begin position="967"/>
        <end position="999"/>
    </location>
</feature>
<feature type="region of interest" description="Disordered" evidence="2">
    <location>
        <begin position="1071"/>
        <end position="1122"/>
    </location>
</feature>
<name>A0AAD2FS08_9STRA</name>
<dbReference type="GO" id="GO:0005524">
    <property type="term" value="F:ATP binding"/>
    <property type="evidence" value="ECO:0007669"/>
    <property type="project" value="InterPro"/>
</dbReference>
<dbReference type="Gene3D" id="1.25.40.20">
    <property type="entry name" value="Ankyrin repeat-containing domain"/>
    <property type="match status" value="1"/>
</dbReference>
<dbReference type="InterPro" id="IPR036770">
    <property type="entry name" value="Ankyrin_rpt-contain_sf"/>
</dbReference>
<evidence type="ECO:0000256" key="1">
    <source>
        <dbReference type="PROSITE-ProRule" id="PRU00023"/>
    </source>
</evidence>
<evidence type="ECO:0000313" key="5">
    <source>
        <dbReference type="Proteomes" id="UP001295423"/>
    </source>
</evidence>
<keyword evidence="1" id="KW-0040">ANK repeat</keyword>
<dbReference type="Proteomes" id="UP001295423">
    <property type="component" value="Unassembled WGS sequence"/>
</dbReference>
<evidence type="ECO:0000259" key="3">
    <source>
        <dbReference type="PROSITE" id="PS50011"/>
    </source>
</evidence>
<evidence type="ECO:0000313" key="4">
    <source>
        <dbReference type="EMBL" id="CAJ1950298.1"/>
    </source>
</evidence>
<dbReference type="Gene3D" id="1.10.510.10">
    <property type="entry name" value="Transferase(Phosphotransferase) domain 1"/>
    <property type="match status" value="1"/>
</dbReference>
<feature type="compositionally biased region" description="Polar residues" evidence="2">
    <location>
        <begin position="1076"/>
        <end position="1089"/>
    </location>
</feature>
<keyword evidence="5" id="KW-1185">Reference proteome</keyword>
<proteinExistence type="predicted"/>
<dbReference type="EMBL" id="CAKOGP040001760">
    <property type="protein sequence ID" value="CAJ1950298.1"/>
    <property type="molecule type" value="Genomic_DNA"/>
</dbReference>
<accession>A0AAD2FS08</accession>
<dbReference type="GO" id="GO:0004672">
    <property type="term" value="F:protein kinase activity"/>
    <property type="evidence" value="ECO:0007669"/>
    <property type="project" value="InterPro"/>
</dbReference>
<feature type="repeat" description="ANK" evidence="1">
    <location>
        <begin position="1226"/>
        <end position="1261"/>
    </location>
</feature>
<gene>
    <name evidence="4" type="ORF">CYCCA115_LOCUS12520</name>
</gene>
<dbReference type="PANTHER" id="PTHR24121:SF21">
    <property type="entry name" value="ANKYRIN REPEAT FAMILY PROTEIN"/>
    <property type="match status" value="1"/>
</dbReference>
<feature type="compositionally biased region" description="Polar residues" evidence="2">
    <location>
        <begin position="789"/>
        <end position="802"/>
    </location>
</feature>
<dbReference type="InterPro" id="IPR011009">
    <property type="entry name" value="Kinase-like_dom_sf"/>
</dbReference>
<evidence type="ECO:0000256" key="2">
    <source>
        <dbReference type="SAM" id="MobiDB-lite"/>
    </source>
</evidence>
<dbReference type="InterPro" id="IPR002110">
    <property type="entry name" value="Ankyrin_rpt"/>
</dbReference>
<dbReference type="PROSITE" id="PS50297">
    <property type="entry name" value="ANK_REP_REGION"/>
    <property type="match status" value="1"/>
</dbReference>
<dbReference type="SUPFAM" id="SSF48403">
    <property type="entry name" value="Ankyrin repeat"/>
    <property type="match status" value="1"/>
</dbReference>
<feature type="region of interest" description="Disordered" evidence="2">
    <location>
        <begin position="754"/>
        <end position="802"/>
    </location>
</feature>
<dbReference type="PANTHER" id="PTHR24121">
    <property type="entry name" value="NO MECHANORECEPTOR POTENTIAL C, ISOFORM D-RELATED"/>
    <property type="match status" value="1"/>
</dbReference>